<gene>
    <name evidence="3" type="ORF">GCM10011505_31880</name>
</gene>
<evidence type="ECO:0000313" key="3">
    <source>
        <dbReference type="EMBL" id="GGB48437.1"/>
    </source>
</evidence>
<name>A0ABQ1IPE5_9PROT</name>
<comment type="caution">
    <text evidence="3">The sequence shown here is derived from an EMBL/GenBank/DDBJ whole genome shotgun (WGS) entry which is preliminary data.</text>
</comment>
<keyword evidence="2" id="KW-0812">Transmembrane</keyword>
<evidence type="ECO:0000313" key="4">
    <source>
        <dbReference type="Proteomes" id="UP000603352"/>
    </source>
</evidence>
<feature type="region of interest" description="Disordered" evidence="1">
    <location>
        <begin position="119"/>
        <end position="160"/>
    </location>
</feature>
<evidence type="ECO:0000256" key="1">
    <source>
        <dbReference type="SAM" id="MobiDB-lite"/>
    </source>
</evidence>
<reference evidence="4" key="1">
    <citation type="journal article" date="2019" name="Int. J. Syst. Evol. Microbiol.">
        <title>The Global Catalogue of Microorganisms (GCM) 10K type strain sequencing project: providing services to taxonomists for standard genome sequencing and annotation.</title>
        <authorList>
            <consortium name="The Broad Institute Genomics Platform"/>
            <consortium name="The Broad Institute Genome Sequencing Center for Infectious Disease"/>
            <person name="Wu L."/>
            <person name="Ma J."/>
        </authorList>
    </citation>
    <scope>NUCLEOTIDE SEQUENCE [LARGE SCALE GENOMIC DNA]</scope>
    <source>
        <strain evidence="4">CGMCC 1.10188</strain>
    </source>
</reference>
<feature type="transmembrane region" description="Helical" evidence="2">
    <location>
        <begin position="25"/>
        <end position="50"/>
    </location>
</feature>
<keyword evidence="2" id="KW-0472">Membrane</keyword>
<organism evidence="3 4">
    <name type="scientific">Tistrella bauzanensis</name>
    <dbReference type="NCBI Taxonomy" id="657419"/>
    <lineage>
        <taxon>Bacteria</taxon>
        <taxon>Pseudomonadati</taxon>
        <taxon>Pseudomonadota</taxon>
        <taxon>Alphaproteobacteria</taxon>
        <taxon>Geminicoccales</taxon>
        <taxon>Geminicoccaceae</taxon>
        <taxon>Tistrella</taxon>
    </lineage>
</organism>
<sequence length="160" mass="16366">MTAHRQSGTGGARSYERRDVAPRKVVYAVIGLFAGIALSIGIVVAVIALVDDGAPPARSALVAAGRAPPAPRLQNAPSADRAAIEAAARERISGYRWIDRAAGRAAIPIERAMALMAARGWPDSPGGPPPPAAHADPDATEGPATEAPVTNRPASEGSRP</sequence>
<dbReference type="EMBL" id="BMDZ01000039">
    <property type="protein sequence ID" value="GGB48437.1"/>
    <property type="molecule type" value="Genomic_DNA"/>
</dbReference>
<proteinExistence type="predicted"/>
<keyword evidence="4" id="KW-1185">Reference proteome</keyword>
<accession>A0ABQ1IPE5</accession>
<dbReference type="RefSeq" id="WP_188579657.1">
    <property type="nucleotide sequence ID" value="NZ_BMDZ01000039.1"/>
</dbReference>
<protein>
    <submittedName>
        <fullName evidence="3">Uncharacterized protein</fullName>
    </submittedName>
</protein>
<dbReference type="Proteomes" id="UP000603352">
    <property type="component" value="Unassembled WGS sequence"/>
</dbReference>
<evidence type="ECO:0000256" key="2">
    <source>
        <dbReference type="SAM" id="Phobius"/>
    </source>
</evidence>
<keyword evidence="2" id="KW-1133">Transmembrane helix</keyword>